<accession>A0A9P5YPH1</accession>
<organism evidence="2 3">
    <name type="scientific">Pholiota conissans</name>
    <dbReference type="NCBI Taxonomy" id="109636"/>
    <lineage>
        <taxon>Eukaryota</taxon>
        <taxon>Fungi</taxon>
        <taxon>Dikarya</taxon>
        <taxon>Basidiomycota</taxon>
        <taxon>Agaricomycotina</taxon>
        <taxon>Agaricomycetes</taxon>
        <taxon>Agaricomycetidae</taxon>
        <taxon>Agaricales</taxon>
        <taxon>Agaricineae</taxon>
        <taxon>Strophariaceae</taxon>
        <taxon>Pholiota</taxon>
    </lineage>
</organism>
<feature type="region of interest" description="Disordered" evidence="1">
    <location>
        <begin position="1"/>
        <end position="35"/>
    </location>
</feature>
<feature type="region of interest" description="Disordered" evidence="1">
    <location>
        <begin position="70"/>
        <end position="90"/>
    </location>
</feature>
<name>A0A9P5YPH1_9AGAR</name>
<protein>
    <submittedName>
        <fullName evidence="2">Uncharacterized protein</fullName>
    </submittedName>
</protein>
<dbReference type="AlphaFoldDB" id="A0A9P5YPH1"/>
<evidence type="ECO:0000313" key="3">
    <source>
        <dbReference type="Proteomes" id="UP000807469"/>
    </source>
</evidence>
<comment type="caution">
    <text evidence="2">The sequence shown here is derived from an EMBL/GenBank/DDBJ whole genome shotgun (WGS) entry which is preliminary data.</text>
</comment>
<gene>
    <name evidence="2" type="ORF">BDN70DRAFT_489775</name>
</gene>
<evidence type="ECO:0000313" key="2">
    <source>
        <dbReference type="EMBL" id="KAF9472304.1"/>
    </source>
</evidence>
<evidence type="ECO:0000256" key="1">
    <source>
        <dbReference type="SAM" id="MobiDB-lite"/>
    </source>
</evidence>
<dbReference type="EMBL" id="MU155551">
    <property type="protein sequence ID" value="KAF9472304.1"/>
    <property type="molecule type" value="Genomic_DNA"/>
</dbReference>
<sequence>MRRVDDMAQRNDAKKGEHRGRTHEVGGLRSASSPPPHPALATAFCSCALSVHPLLYTHYTVYTTVAISAAPSPPPPPSQQAPPRSLHLPLPWPPLPPHAVVNDDHNERLCPAPSIAHAPPLPTSLAISTVARHISTVAISAATTPRLEHHDATRPRGTPTSLSSPHSHTIPSARTTELQCLQILRRGDANVLISPHFVNTSDRRTGLGPNLASRSDGTKPTAFQDYKSGQREFSDEEYVTRRDEAKMRSTESPHRSRFRLAMIG</sequence>
<dbReference type="Proteomes" id="UP000807469">
    <property type="component" value="Unassembled WGS sequence"/>
</dbReference>
<proteinExistence type="predicted"/>
<feature type="region of interest" description="Disordered" evidence="1">
    <location>
        <begin position="199"/>
        <end position="220"/>
    </location>
</feature>
<feature type="compositionally biased region" description="Pro residues" evidence="1">
    <location>
        <begin position="71"/>
        <end position="80"/>
    </location>
</feature>
<feature type="compositionally biased region" description="Low complexity" evidence="1">
    <location>
        <begin position="158"/>
        <end position="172"/>
    </location>
</feature>
<feature type="compositionally biased region" description="Basic and acidic residues" evidence="1">
    <location>
        <begin position="1"/>
        <end position="15"/>
    </location>
</feature>
<feature type="region of interest" description="Disordered" evidence="1">
    <location>
        <begin position="141"/>
        <end position="173"/>
    </location>
</feature>
<reference evidence="2" key="1">
    <citation type="submission" date="2020-11" db="EMBL/GenBank/DDBJ databases">
        <authorList>
            <consortium name="DOE Joint Genome Institute"/>
            <person name="Ahrendt S."/>
            <person name="Riley R."/>
            <person name="Andreopoulos W."/>
            <person name="Labutti K."/>
            <person name="Pangilinan J."/>
            <person name="Ruiz-Duenas F.J."/>
            <person name="Barrasa J.M."/>
            <person name="Sanchez-Garcia M."/>
            <person name="Camarero S."/>
            <person name="Miyauchi S."/>
            <person name="Serrano A."/>
            <person name="Linde D."/>
            <person name="Babiker R."/>
            <person name="Drula E."/>
            <person name="Ayuso-Fernandez I."/>
            <person name="Pacheco R."/>
            <person name="Padilla G."/>
            <person name="Ferreira P."/>
            <person name="Barriuso J."/>
            <person name="Kellner H."/>
            <person name="Castanera R."/>
            <person name="Alfaro M."/>
            <person name="Ramirez L."/>
            <person name="Pisabarro A.G."/>
            <person name="Kuo A."/>
            <person name="Tritt A."/>
            <person name="Lipzen A."/>
            <person name="He G."/>
            <person name="Yan M."/>
            <person name="Ng V."/>
            <person name="Cullen D."/>
            <person name="Martin F."/>
            <person name="Rosso M.-N."/>
            <person name="Henrissat B."/>
            <person name="Hibbett D."/>
            <person name="Martinez A.T."/>
            <person name="Grigoriev I.V."/>
        </authorList>
    </citation>
    <scope>NUCLEOTIDE SEQUENCE</scope>
    <source>
        <strain evidence="2">CIRM-BRFM 674</strain>
    </source>
</reference>
<keyword evidence="3" id="KW-1185">Reference proteome</keyword>